<accession>A0A840TMM1</accession>
<dbReference type="RefSeq" id="WP_184170651.1">
    <property type="nucleotide sequence ID" value="NZ_JACHGF010000001.1"/>
</dbReference>
<keyword evidence="1" id="KW-0732">Signal</keyword>
<feature type="signal peptide" evidence="1">
    <location>
        <begin position="1"/>
        <end position="21"/>
    </location>
</feature>
<evidence type="ECO:0000313" key="3">
    <source>
        <dbReference type="Proteomes" id="UP000557307"/>
    </source>
</evidence>
<dbReference type="InterPro" id="IPR008969">
    <property type="entry name" value="CarboxyPept-like_regulatory"/>
</dbReference>
<dbReference type="AlphaFoldDB" id="A0A840TMM1"/>
<evidence type="ECO:0000313" key="2">
    <source>
        <dbReference type="EMBL" id="MBB5282463.1"/>
    </source>
</evidence>
<proteinExistence type="predicted"/>
<feature type="chain" id="PRO_5032646511" description="Carboxypeptidase-like regulatory domain-containing protein" evidence="1">
    <location>
        <begin position="22"/>
        <end position="297"/>
    </location>
</feature>
<evidence type="ECO:0000256" key="1">
    <source>
        <dbReference type="SAM" id="SignalP"/>
    </source>
</evidence>
<keyword evidence="3" id="KW-1185">Reference proteome</keyword>
<organism evidence="2 3">
    <name type="scientific">Rhabdobacter roseus</name>
    <dbReference type="NCBI Taxonomy" id="1655419"/>
    <lineage>
        <taxon>Bacteria</taxon>
        <taxon>Pseudomonadati</taxon>
        <taxon>Bacteroidota</taxon>
        <taxon>Cytophagia</taxon>
        <taxon>Cytophagales</taxon>
        <taxon>Cytophagaceae</taxon>
        <taxon>Rhabdobacter</taxon>
    </lineage>
</organism>
<comment type="caution">
    <text evidence="2">The sequence shown here is derived from an EMBL/GenBank/DDBJ whole genome shotgun (WGS) entry which is preliminary data.</text>
</comment>
<name>A0A840TMM1_9BACT</name>
<sequence>MVRVLGLVGVLWGWSASSAMAQELRARVVDALTLSPIPYALVTDSPRRVGTHTNGQGWFWLASRPDTLHVSAPGYLPKEIIAFSTDSLEIQLSEKPLVLQTLSWAQDQKPTLELLGALRKRAVGYFFSCDSSSLDEMALLVPNPRKSQGVIKKASFYVARRGRPRTAFRVRLYQNKDGRPGDDILQESVIVRSRRWGRWKEVPLGRYNVPIPEDGFFISMEWLATAEGTFTERTHLHGGRVEENACRGPVLGTTDEFDECRWWYRTNGRTWHQWNCEVENLKKMQNPMIRLELLRYR</sequence>
<dbReference type="Proteomes" id="UP000557307">
    <property type="component" value="Unassembled WGS sequence"/>
</dbReference>
<gene>
    <name evidence="2" type="ORF">HNQ92_000584</name>
</gene>
<dbReference type="SUPFAM" id="SSF49464">
    <property type="entry name" value="Carboxypeptidase regulatory domain-like"/>
    <property type="match status" value="1"/>
</dbReference>
<evidence type="ECO:0008006" key="4">
    <source>
        <dbReference type="Google" id="ProtNLM"/>
    </source>
</evidence>
<protein>
    <recommendedName>
        <fullName evidence="4">Carboxypeptidase-like regulatory domain-containing protein</fullName>
    </recommendedName>
</protein>
<dbReference type="EMBL" id="JACHGF010000001">
    <property type="protein sequence ID" value="MBB5282463.1"/>
    <property type="molecule type" value="Genomic_DNA"/>
</dbReference>
<reference evidence="2 3" key="1">
    <citation type="submission" date="2020-08" db="EMBL/GenBank/DDBJ databases">
        <title>Genomic Encyclopedia of Type Strains, Phase IV (KMG-IV): sequencing the most valuable type-strain genomes for metagenomic binning, comparative biology and taxonomic classification.</title>
        <authorList>
            <person name="Goeker M."/>
        </authorList>
    </citation>
    <scope>NUCLEOTIDE SEQUENCE [LARGE SCALE GENOMIC DNA]</scope>
    <source>
        <strain evidence="2 3">DSM 105074</strain>
    </source>
</reference>